<reference evidence="1" key="1">
    <citation type="submission" date="2023-04" db="EMBL/GenBank/DDBJ databases">
        <title>Draft Genome sequencing of Naganishia species isolated from polar environments using Oxford Nanopore Technology.</title>
        <authorList>
            <person name="Leo P."/>
            <person name="Venkateswaran K."/>
        </authorList>
    </citation>
    <scope>NUCLEOTIDE SEQUENCE</scope>
    <source>
        <strain evidence="1">MNA-CCFEE 5423</strain>
    </source>
</reference>
<sequence>MVGSSSRSIAPNERPTMQAPSPPTSPLERKASKAWTSTANEPSGSFSSRGTQHRRKSSSNQEKGKTTSTKSDAKPSRSQGESSAKRKEQNRIAQRAFRKRQKAHLEELEAEVIEKGSRIKEITENNGVLLETMKQLQNQNIEMKSSRVPIGLGYQLPFLTATGTPLTSEPGRDENCLDHANVNVHHQGSGREIRHVRTQSNSENSPSSSSDTHDSITSSPDVLSPVTMQGPSVLRTPHLGALTGLQSNLQPSAESTSYPTPISASTSFQSLQNGSFSHMGYTFTPPSNQSKPPDGQQHWLSFGNVPGVYQPAFGVPDQQQFRPAQQFSLGLQFSPGQQFSPIGHQIRQPPSVPAQSYLPPPPLMRRNSEALTHHHVRSLPDLTALHAPMPAPRPHTTISTSRDPSKMRASSQMSMSVPTNTIRLPNSHTDMLLSQAFPSSPSQPVSPGPVFAKQVVPQHLKYQRPTHGHSVSASNIGLSFSSINPPNPLGSGDLQYDYTKSSATYFSNLSIQPQSTLTMEMDRMPHQGHHHHDFPGTSMDGWADMMPSMGATTPLQELSNGTQHSSLLGRSTGLLTRLLFPFLENPLDTAGSEPLAIDQQNHSLSSNEQPYSPEPSIFSLTGLDHAGGLEFPFAPMQMFSSPPETRES</sequence>
<evidence type="ECO:0000313" key="1">
    <source>
        <dbReference type="EMBL" id="KAJ9097656.1"/>
    </source>
</evidence>
<evidence type="ECO:0000313" key="2">
    <source>
        <dbReference type="Proteomes" id="UP001227268"/>
    </source>
</evidence>
<accession>A0ACC2VF04</accession>
<dbReference type="Proteomes" id="UP001227268">
    <property type="component" value="Unassembled WGS sequence"/>
</dbReference>
<dbReference type="EMBL" id="JASBWT010000016">
    <property type="protein sequence ID" value="KAJ9097656.1"/>
    <property type="molecule type" value="Genomic_DNA"/>
</dbReference>
<keyword evidence="2" id="KW-1185">Reference proteome</keyword>
<gene>
    <name evidence="1" type="ORF">QFC21_004692</name>
</gene>
<organism evidence="1 2">
    <name type="scientific">Naganishia friedmannii</name>
    <dbReference type="NCBI Taxonomy" id="89922"/>
    <lineage>
        <taxon>Eukaryota</taxon>
        <taxon>Fungi</taxon>
        <taxon>Dikarya</taxon>
        <taxon>Basidiomycota</taxon>
        <taxon>Agaricomycotina</taxon>
        <taxon>Tremellomycetes</taxon>
        <taxon>Filobasidiales</taxon>
        <taxon>Filobasidiaceae</taxon>
        <taxon>Naganishia</taxon>
    </lineage>
</organism>
<proteinExistence type="predicted"/>
<name>A0ACC2VF04_9TREE</name>
<protein>
    <submittedName>
        <fullName evidence="1">Uncharacterized protein</fullName>
    </submittedName>
</protein>
<comment type="caution">
    <text evidence="1">The sequence shown here is derived from an EMBL/GenBank/DDBJ whole genome shotgun (WGS) entry which is preliminary data.</text>
</comment>